<sequence length="229" mass="26191">MIRQNNFIIFMGDWKMRKSKKPFYKVVWFWLFLVMIAVSGILFVTLGDQMTETEYYKSRLETKETTETTTTETTSSSSSSKKTNKKHEALGLGEEYILAKNGTEKMYSITIDEVGQNWNQFATEQMDYEEGAFKGLDKNKILQIKYTYKNYGLEEPFLANSQYLTVYDQNGKAGQLTNAQDGQNEVTEGKSSDSTVWAVMPENVSDITKVSVEFKDTIVGGESFFEIPM</sequence>
<feature type="transmembrane region" description="Helical" evidence="2">
    <location>
        <begin position="26"/>
        <end position="46"/>
    </location>
</feature>
<evidence type="ECO:0000313" key="3">
    <source>
        <dbReference type="EMBL" id="MFD1670502.1"/>
    </source>
</evidence>
<keyword evidence="2" id="KW-0472">Membrane</keyword>
<protein>
    <recommendedName>
        <fullName evidence="5">DUF5067 domain-containing protein</fullName>
    </recommendedName>
</protein>
<evidence type="ECO:0000313" key="4">
    <source>
        <dbReference type="Proteomes" id="UP001597267"/>
    </source>
</evidence>
<dbReference type="Proteomes" id="UP001597267">
    <property type="component" value="Unassembled WGS sequence"/>
</dbReference>
<keyword evidence="2" id="KW-0812">Transmembrane</keyword>
<dbReference type="EMBL" id="JBHTOP010000001">
    <property type="protein sequence ID" value="MFD1670502.1"/>
    <property type="molecule type" value="Genomic_DNA"/>
</dbReference>
<evidence type="ECO:0008006" key="5">
    <source>
        <dbReference type="Google" id="ProtNLM"/>
    </source>
</evidence>
<reference evidence="4" key="1">
    <citation type="journal article" date="2019" name="Int. J. Syst. Evol. Microbiol.">
        <title>The Global Catalogue of Microorganisms (GCM) 10K type strain sequencing project: providing services to taxonomists for standard genome sequencing and annotation.</title>
        <authorList>
            <consortium name="The Broad Institute Genomics Platform"/>
            <consortium name="The Broad Institute Genome Sequencing Center for Infectious Disease"/>
            <person name="Wu L."/>
            <person name="Ma J."/>
        </authorList>
    </citation>
    <scope>NUCLEOTIDE SEQUENCE [LARGE SCALE GENOMIC DNA]</scope>
    <source>
        <strain evidence="4">CCM 8896</strain>
    </source>
</reference>
<evidence type="ECO:0000256" key="2">
    <source>
        <dbReference type="SAM" id="Phobius"/>
    </source>
</evidence>
<organism evidence="3 4">
    <name type="scientific">Agrilactobacillus yilanensis</name>
    <dbReference type="NCBI Taxonomy" id="2485997"/>
    <lineage>
        <taxon>Bacteria</taxon>
        <taxon>Bacillati</taxon>
        <taxon>Bacillota</taxon>
        <taxon>Bacilli</taxon>
        <taxon>Lactobacillales</taxon>
        <taxon>Lactobacillaceae</taxon>
        <taxon>Agrilactobacillus</taxon>
    </lineage>
</organism>
<keyword evidence="4" id="KW-1185">Reference proteome</keyword>
<dbReference type="RefSeq" id="WP_125714569.1">
    <property type="nucleotide sequence ID" value="NZ_JBHTOP010000001.1"/>
</dbReference>
<proteinExistence type="predicted"/>
<gene>
    <name evidence="3" type="ORF">ACFQ5M_00160</name>
</gene>
<accession>A0ABW4J2A7</accession>
<feature type="region of interest" description="Disordered" evidence="1">
    <location>
        <begin position="61"/>
        <end position="86"/>
    </location>
</feature>
<feature type="compositionally biased region" description="Low complexity" evidence="1">
    <location>
        <begin position="67"/>
        <end position="81"/>
    </location>
</feature>
<name>A0ABW4J2A7_9LACO</name>
<comment type="caution">
    <text evidence="3">The sequence shown here is derived from an EMBL/GenBank/DDBJ whole genome shotgun (WGS) entry which is preliminary data.</text>
</comment>
<evidence type="ECO:0000256" key="1">
    <source>
        <dbReference type="SAM" id="MobiDB-lite"/>
    </source>
</evidence>
<keyword evidence="2" id="KW-1133">Transmembrane helix</keyword>